<comment type="pathway">
    <text evidence="18">Glycan biosynthesis.</text>
</comment>
<evidence type="ECO:0000256" key="1">
    <source>
        <dbReference type="ARBA" id="ARBA00001936"/>
    </source>
</evidence>
<sequence>MSDLTPAQPQSPSESPSAPRQPRRRVLLLAGGQSEEHEVSLSSARSVLAALPQDRFEVTAVVISKQGRWLPPAETAQALGAGAAESGGEPMLQRVSDTAGYDVVFPLLHGPMGEDGTVQGLLTLAGLPFVGSGVLGSSVGMDKIMTKRVLEAAGIPQVAWREASRAEWRRDPQGVQSRAAELGFPLFVKPANMGSSVGVSRVTGAGELAEALELAFGHDRRVIVEAAAGAKPREVEVGILGNDDPVASPVGELRFDTDFYDYDTKYTGGRAEMLIPAPLPEGVSERIQELALRAYQALDCAGLSRVDFFYVEETGELLLNEINTMPGFTTTSMYPSLLQAHGLSYPELVTRLIELALEER</sequence>
<evidence type="ECO:0000256" key="11">
    <source>
        <dbReference type="ARBA" id="ARBA00022840"/>
    </source>
</evidence>
<dbReference type="GO" id="GO:0071555">
    <property type="term" value="P:cell wall organization"/>
    <property type="evidence" value="ECO:0007669"/>
    <property type="project" value="UniProtKB-KW"/>
</dbReference>
<dbReference type="OrthoDB" id="9813261at2"/>
<dbReference type="InterPro" id="IPR005905">
    <property type="entry name" value="D_ala_D_ala"/>
</dbReference>
<evidence type="ECO:0000256" key="7">
    <source>
        <dbReference type="ARBA" id="ARBA00022490"/>
    </source>
</evidence>
<dbReference type="RefSeq" id="WP_013615086.1">
    <property type="nucleotide sequence ID" value="NC_015161.1"/>
</dbReference>
<feature type="binding site" evidence="21">
    <location>
        <position position="143"/>
    </location>
    <ligand>
        <name>ATP</name>
        <dbReference type="ChEBI" id="CHEBI:30616"/>
    </ligand>
</feature>
<evidence type="ECO:0000256" key="17">
    <source>
        <dbReference type="ARBA" id="ARBA00047614"/>
    </source>
</evidence>
<dbReference type="FunFam" id="3.30.470.20:FF:000008">
    <property type="entry name" value="D-alanine--D-alanine ligase"/>
    <property type="match status" value="1"/>
</dbReference>
<evidence type="ECO:0000256" key="13">
    <source>
        <dbReference type="ARBA" id="ARBA00022960"/>
    </source>
</evidence>
<feature type="compositionally biased region" description="Low complexity" evidence="24">
    <location>
        <begin position="1"/>
        <end position="20"/>
    </location>
</feature>
<organism evidence="26 27">
    <name type="scientific">Deinococcus proteolyticus (strain ATCC 35074 / DSM 20540 / JCM 6276 / NBRC 101906 / NCIMB 13154 / VKM Ac-1939 / CCM 2703 / MRP)</name>
    <dbReference type="NCBI Taxonomy" id="693977"/>
    <lineage>
        <taxon>Bacteria</taxon>
        <taxon>Thermotogati</taxon>
        <taxon>Deinococcota</taxon>
        <taxon>Deinococci</taxon>
        <taxon>Deinococcales</taxon>
        <taxon>Deinococcaceae</taxon>
        <taxon>Deinococcus</taxon>
    </lineage>
</organism>
<evidence type="ECO:0000256" key="16">
    <source>
        <dbReference type="ARBA" id="ARBA00023316"/>
    </source>
</evidence>
<keyword evidence="12 22" id="KW-0460">Magnesium</keyword>
<dbReference type="STRING" id="693977.Deipr_1328"/>
<dbReference type="PROSITE" id="PS00843">
    <property type="entry name" value="DALA_DALA_LIGASE_1"/>
    <property type="match status" value="1"/>
</dbReference>
<reference evidence="27" key="1">
    <citation type="submission" date="2011-02" db="EMBL/GenBank/DDBJ databases">
        <title>The complete sequence of chromosome of Deinococcus proteolyticus DSM 20540.</title>
        <authorList>
            <consortium name="US DOE Joint Genome Institute (JGI-PGF)"/>
            <person name="Lucas S."/>
            <person name="Copeland A."/>
            <person name="Lapidus A."/>
            <person name="Bruce D."/>
            <person name="Goodwin L."/>
            <person name="Pitluck S."/>
            <person name="Kyrpides N."/>
            <person name="Mavromatis K."/>
            <person name="Pagani I."/>
            <person name="Ivanova N."/>
            <person name="Ovchinnikova G."/>
            <person name="Zeytun A."/>
            <person name="Detter J.C."/>
            <person name="Han C."/>
            <person name="Land M."/>
            <person name="Hauser L."/>
            <person name="Markowitz V."/>
            <person name="Cheng J.-F."/>
            <person name="Hugenholtz P."/>
            <person name="Woyke T."/>
            <person name="Wu D."/>
            <person name="Pukall R."/>
            <person name="Steenblock K."/>
            <person name="Brambilla E."/>
            <person name="Klenk H.-P."/>
            <person name="Eisen J.A."/>
        </authorList>
    </citation>
    <scope>NUCLEOTIDE SEQUENCE [LARGE SCALE GENOMIC DNA]</scope>
    <source>
        <strain evidence="27">ATCC 35074 / DSM 20540 / JCM 6276 / NBRC 101906 / NCIMB 13154 / VKM Ac-1939 / CCM 2703 / MRP</strain>
    </source>
</reference>
<evidence type="ECO:0000256" key="4">
    <source>
        <dbReference type="ARBA" id="ARBA00004752"/>
    </source>
</evidence>
<dbReference type="SUPFAM" id="SSF52440">
    <property type="entry name" value="PreATP-grasp domain"/>
    <property type="match status" value="1"/>
</dbReference>
<evidence type="ECO:0000256" key="24">
    <source>
        <dbReference type="SAM" id="MobiDB-lite"/>
    </source>
</evidence>
<comment type="function">
    <text evidence="2 19">Cell wall formation.</text>
</comment>
<evidence type="ECO:0000256" key="15">
    <source>
        <dbReference type="ARBA" id="ARBA00023211"/>
    </source>
</evidence>
<evidence type="ECO:0000256" key="14">
    <source>
        <dbReference type="ARBA" id="ARBA00022984"/>
    </source>
</evidence>
<protein>
    <recommendedName>
        <fullName evidence="6 19">D-alanine--D-alanine ligase</fullName>
        <ecNumber evidence="6 19">6.3.2.4</ecNumber>
    </recommendedName>
    <alternativeName>
        <fullName evidence="19">D-Ala-D-Ala ligase</fullName>
    </alternativeName>
    <alternativeName>
        <fullName evidence="19">D-alanylalanine synthetase</fullName>
    </alternativeName>
</protein>
<keyword evidence="14 19" id="KW-0573">Peptidoglycan synthesis</keyword>
<dbReference type="Pfam" id="PF01820">
    <property type="entry name" value="Dala_Dala_lig_N"/>
    <property type="match status" value="1"/>
</dbReference>
<dbReference type="Gene3D" id="3.40.50.20">
    <property type="match status" value="1"/>
</dbReference>
<evidence type="ECO:0000256" key="23">
    <source>
        <dbReference type="PROSITE-ProRule" id="PRU00409"/>
    </source>
</evidence>
<name>F0RPD4_DEIPM</name>
<dbReference type="InterPro" id="IPR013815">
    <property type="entry name" value="ATP_grasp_subdomain_1"/>
</dbReference>
<feature type="domain" description="ATP-grasp" evidence="25">
    <location>
        <begin position="147"/>
        <end position="354"/>
    </location>
</feature>
<feature type="binding site" evidence="22">
    <location>
        <position position="323"/>
    </location>
    <ligand>
        <name>Mg(2+)</name>
        <dbReference type="ChEBI" id="CHEBI:18420"/>
        <label>2</label>
    </ligand>
</feature>
<feature type="binding site" evidence="21">
    <location>
        <begin position="187"/>
        <end position="189"/>
    </location>
    <ligand>
        <name>ATP</name>
        <dbReference type="ChEBI" id="CHEBI:30616"/>
    </ligand>
</feature>
<evidence type="ECO:0000256" key="22">
    <source>
        <dbReference type="PIRSR" id="PIRSR039102-3"/>
    </source>
</evidence>
<dbReference type="InterPro" id="IPR016185">
    <property type="entry name" value="PreATP-grasp_dom_sf"/>
</dbReference>
<evidence type="ECO:0000313" key="26">
    <source>
        <dbReference type="EMBL" id="ADY26477.1"/>
    </source>
</evidence>
<comment type="similarity">
    <text evidence="5 19">Belongs to the D-alanine--D-alanine ligase family.</text>
</comment>
<dbReference type="EC" id="6.3.2.4" evidence="6 19"/>
<dbReference type="SUPFAM" id="SSF56059">
    <property type="entry name" value="Glutathione synthetase ATP-binding domain-like"/>
    <property type="match status" value="1"/>
</dbReference>
<dbReference type="NCBIfam" id="NF002378">
    <property type="entry name" value="PRK01372.1"/>
    <property type="match status" value="1"/>
</dbReference>
<dbReference type="PIRSF" id="PIRSF039102">
    <property type="entry name" value="Ddl/VanB"/>
    <property type="match status" value="1"/>
</dbReference>
<keyword evidence="27" id="KW-1185">Reference proteome</keyword>
<feature type="active site" evidence="20">
    <location>
        <position position="332"/>
    </location>
</feature>
<dbReference type="PROSITE" id="PS00844">
    <property type="entry name" value="DALA_DALA_LIGASE_2"/>
    <property type="match status" value="1"/>
</dbReference>
<comment type="subcellular location">
    <subcellularLocation>
        <location evidence="3 19">Cytoplasm</location>
    </subcellularLocation>
</comment>
<evidence type="ECO:0000256" key="20">
    <source>
        <dbReference type="PIRSR" id="PIRSR039102-1"/>
    </source>
</evidence>
<dbReference type="InterPro" id="IPR011127">
    <property type="entry name" value="Dala_Dala_lig_N"/>
</dbReference>
<dbReference type="Pfam" id="PF07478">
    <property type="entry name" value="Dala_Dala_lig_C"/>
    <property type="match status" value="1"/>
</dbReference>
<dbReference type="GO" id="GO:0009252">
    <property type="term" value="P:peptidoglycan biosynthetic process"/>
    <property type="evidence" value="ECO:0007669"/>
    <property type="project" value="UniProtKB-UniRule"/>
</dbReference>
<evidence type="ECO:0000256" key="21">
    <source>
        <dbReference type="PIRSR" id="PIRSR039102-2"/>
    </source>
</evidence>
<feature type="binding site" evidence="22">
    <location>
        <position position="307"/>
    </location>
    <ligand>
        <name>Mg(2+)</name>
        <dbReference type="ChEBI" id="CHEBI:18420"/>
        <label>1</label>
    </ligand>
</feature>
<feature type="binding site" evidence="22">
    <location>
        <position position="321"/>
    </location>
    <ligand>
        <name>Mg(2+)</name>
        <dbReference type="ChEBI" id="CHEBI:18420"/>
        <label>2</label>
    </ligand>
</feature>
<gene>
    <name evidence="19" type="primary">ddl</name>
    <name evidence="26" type="ordered locus">Deipr_1328</name>
</gene>
<evidence type="ECO:0000256" key="6">
    <source>
        <dbReference type="ARBA" id="ARBA00012216"/>
    </source>
</evidence>
<dbReference type="GO" id="GO:0008360">
    <property type="term" value="P:regulation of cell shape"/>
    <property type="evidence" value="ECO:0007669"/>
    <property type="project" value="UniProtKB-KW"/>
</dbReference>
<comment type="cofactor">
    <cofactor evidence="1">
        <name>Mn(2+)</name>
        <dbReference type="ChEBI" id="CHEBI:29035"/>
    </cofactor>
</comment>
<feature type="binding site" evidence="21">
    <location>
        <begin position="195"/>
        <end position="196"/>
    </location>
    <ligand>
        <name>ATP</name>
        <dbReference type="ChEBI" id="CHEBI:30616"/>
    </ligand>
</feature>
<dbReference type="PANTHER" id="PTHR23132:SF25">
    <property type="entry name" value="D-ALANINE--D-ALANINE LIGASE A"/>
    <property type="match status" value="1"/>
</dbReference>
<evidence type="ECO:0000256" key="9">
    <source>
        <dbReference type="ARBA" id="ARBA00022723"/>
    </source>
</evidence>
<dbReference type="InterPro" id="IPR011095">
    <property type="entry name" value="Dala_Dala_lig_C"/>
</dbReference>
<feature type="active site" evidence="20">
    <location>
        <position position="195"/>
    </location>
</feature>
<keyword evidence="13 19" id="KW-0133">Cell shape</keyword>
<feature type="binding site" evidence="21">
    <location>
        <begin position="225"/>
        <end position="234"/>
    </location>
    <ligand>
        <name>ATP</name>
        <dbReference type="ChEBI" id="CHEBI:30616"/>
    </ligand>
</feature>
<dbReference type="FunFam" id="3.30.1490.20:FF:000007">
    <property type="entry name" value="D-alanine--D-alanine ligase"/>
    <property type="match status" value="1"/>
</dbReference>
<dbReference type="GO" id="GO:0005524">
    <property type="term" value="F:ATP binding"/>
    <property type="evidence" value="ECO:0007669"/>
    <property type="project" value="UniProtKB-UniRule"/>
</dbReference>
<evidence type="ECO:0000256" key="12">
    <source>
        <dbReference type="ARBA" id="ARBA00022842"/>
    </source>
</evidence>
<comment type="catalytic activity">
    <reaction evidence="17 19">
        <text>2 D-alanine + ATP = D-alanyl-D-alanine + ADP + phosphate + H(+)</text>
        <dbReference type="Rhea" id="RHEA:11224"/>
        <dbReference type="ChEBI" id="CHEBI:15378"/>
        <dbReference type="ChEBI" id="CHEBI:30616"/>
        <dbReference type="ChEBI" id="CHEBI:43474"/>
        <dbReference type="ChEBI" id="CHEBI:57416"/>
        <dbReference type="ChEBI" id="CHEBI:57822"/>
        <dbReference type="ChEBI" id="CHEBI:456216"/>
        <dbReference type="EC" id="6.3.2.4"/>
    </reaction>
</comment>
<dbReference type="KEGG" id="dpt:Deipr_1328"/>
<comment type="pathway">
    <text evidence="4 19">Cell wall biogenesis; peptidoglycan biosynthesis.</text>
</comment>
<keyword evidence="16 19" id="KW-0961">Cell wall biogenesis/degradation</keyword>
<keyword evidence="10 21" id="KW-0547">Nucleotide-binding</keyword>
<evidence type="ECO:0000256" key="3">
    <source>
        <dbReference type="ARBA" id="ARBA00004496"/>
    </source>
</evidence>
<keyword evidence="15 22" id="KW-0464">Manganese</keyword>
<evidence type="ECO:0000259" key="25">
    <source>
        <dbReference type="PROSITE" id="PS50975"/>
    </source>
</evidence>
<dbReference type="HAMAP" id="MF_00047">
    <property type="entry name" value="Dala_Dala_lig"/>
    <property type="match status" value="1"/>
</dbReference>
<comment type="cofactor">
    <cofactor evidence="22">
        <name>Mg(2+)</name>
        <dbReference type="ChEBI" id="CHEBI:18420"/>
    </cofactor>
    <cofactor evidence="22">
        <name>Mn(2+)</name>
        <dbReference type="ChEBI" id="CHEBI:29035"/>
    </cofactor>
    <text evidence="22">Binds 2 magnesium or manganese ions per subunit.</text>
</comment>
<dbReference type="GO" id="GO:0005829">
    <property type="term" value="C:cytosol"/>
    <property type="evidence" value="ECO:0007669"/>
    <property type="project" value="TreeGrafter"/>
</dbReference>
<keyword evidence="11 23" id="KW-0067">ATP-binding</keyword>
<dbReference type="Proteomes" id="UP000007718">
    <property type="component" value="Chromosome"/>
</dbReference>
<dbReference type="Gene3D" id="3.30.1490.20">
    <property type="entry name" value="ATP-grasp fold, A domain"/>
    <property type="match status" value="1"/>
</dbReference>
<evidence type="ECO:0000313" key="27">
    <source>
        <dbReference type="Proteomes" id="UP000007718"/>
    </source>
</evidence>
<proteinExistence type="inferred from homology"/>
<dbReference type="Gene3D" id="3.30.470.20">
    <property type="entry name" value="ATP-grasp fold, B domain"/>
    <property type="match status" value="1"/>
</dbReference>
<dbReference type="PROSITE" id="PS50975">
    <property type="entry name" value="ATP_GRASP"/>
    <property type="match status" value="1"/>
</dbReference>
<dbReference type="UniPathway" id="UPA00219"/>
<evidence type="ECO:0000256" key="2">
    <source>
        <dbReference type="ARBA" id="ARBA00003921"/>
    </source>
</evidence>
<feature type="active site" evidence="20">
    <location>
        <position position="36"/>
    </location>
</feature>
<feature type="region of interest" description="Disordered" evidence="24">
    <location>
        <begin position="1"/>
        <end position="23"/>
    </location>
</feature>
<feature type="binding site" evidence="22">
    <location>
        <position position="321"/>
    </location>
    <ligand>
        <name>Mg(2+)</name>
        <dbReference type="ChEBI" id="CHEBI:18420"/>
        <label>1</label>
    </ligand>
</feature>
<evidence type="ECO:0000256" key="19">
    <source>
        <dbReference type="HAMAP-Rule" id="MF_00047"/>
    </source>
</evidence>
<reference evidence="26 27" key="2">
    <citation type="journal article" date="2012" name="Stand. Genomic Sci.">
        <title>Complete genome sequence of the orange-red pigmented, radioresistant Deinococcus proteolyticus type strain (MRP(T)).</title>
        <authorList>
            <person name="Copeland A."/>
            <person name="Zeytun A."/>
            <person name="Yassawong M."/>
            <person name="Nolan M."/>
            <person name="Lucas S."/>
            <person name="Hammon N."/>
            <person name="Deshpande S."/>
            <person name="Cheng J.F."/>
            <person name="Han C."/>
            <person name="Tapia R."/>
            <person name="Goodwin L.A."/>
            <person name="Pitluck S."/>
            <person name="Mavromatis K."/>
            <person name="Liolios K."/>
            <person name="Pagani I."/>
            <person name="Ivanova N."/>
            <person name="Mikhailova N."/>
            <person name="Pati A."/>
            <person name="Chen A."/>
            <person name="Palaniappan K."/>
            <person name="Land M."/>
            <person name="Hauser L."/>
            <person name="Jeffries C.D."/>
            <person name="Brambilla E.M."/>
            <person name="Rohde M."/>
            <person name="Sikorski J."/>
            <person name="Pukall R."/>
            <person name="Goker M."/>
            <person name="Detter J.C."/>
            <person name="Woyke T."/>
            <person name="Bristow J."/>
            <person name="Eisen J.A."/>
            <person name="Markowitz V."/>
            <person name="Hugenholtz P."/>
            <person name="Kyrpides N.C."/>
            <person name="Klenk H.P."/>
            <person name="Lapidus A."/>
        </authorList>
    </citation>
    <scope>NUCLEOTIDE SEQUENCE [LARGE SCALE GENOMIC DNA]</scope>
    <source>
        <strain evidence="27">ATCC 35074 / DSM 20540 / JCM 6276 / NBRC 101906 / NCIMB 13154 / VKM Ac-1939 / CCM 2703 / MRP</strain>
    </source>
</reference>
<dbReference type="eggNOG" id="COG1181">
    <property type="taxonomic scope" value="Bacteria"/>
</dbReference>
<accession>F0RPD4</accession>
<dbReference type="AlphaFoldDB" id="F0RPD4"/>
<evidence type="ECO:0000256" key="10">
    <source>
        <dbReference type="ARBA" id="ARBA00022741"/>
    </source>
</evidence>
<dbReference type="GO" id="GO:0008716">
    <property type="term" value="F:D-alanine-D-alanine ligase activity"/>
    <property type="evidence" value="ECO:0007669"/>
    <property type="project" value="UniProtKB-UniRule"/>
</dbReference>
<keyword evidence="9 22" id="KW-0479">Metal-binding</keyword>
<feature type="binding site" evidence="21">
    <location>
        <begin position="320"/>
        <end position="321"/>
    </location>
    <ligand>
        <name>ATP</name>
        <dbReference type="ChEBI" id="CHEBI:30616"/>
    </ligand>
</feature>
<dbReference type="GO" id="GO:0046872">
    <property type="term" value="F:metal ion binding"/>
    <property type="evidence" value="ECO:0007669"/>
    <property type="project" value="UniProtKB-KW"/>
</dbReference>
<dbReference type="PANTHER" id="PTHR23132">
    <property type="entry name" value="D-ALANINE--D-ALANINE LIGASE"/>
    <property type="match status" value="1"/>
</dbReference>
<keyword evidence="7 19" id="KW-0963">Cytoplasm</keyword>
<dbReference type="NCBIfam" id="NF002528">
    <property type="entry name" value="PRK01966.1-4"/>
    <property type="match status" value="1"/>
</dbReference>
<dbReference type="EMBL" id="CP002536">
    <property type="protein sequence ID" value="ADY26477.1"/>
    <property type="molecule type" value="Genomic_DNA"/>
</dbReference>
<evidence type="ECO:0000256" key="5">
    <source>
        <dbReference type="ARBA" id="ARBA00010871"/>
    </source>
</evidence>
<keyword evidence="8 19" id="KW-0436">Ligase</keyword>
<evidence type="ECO:0000256" key="18">
    <source>
        <dbReference type="ARBA" id="ARBA00060592"/>
    </source>
</evidence>
<dbReference type="InterPro" id="IPR000291">
    <property type="entry name" value="D-Ala_lig_Van_CS"/>
</dbReference>
<dbReference type="HOGENOM" id="CLU_039268_0_0_0"/>
<dbReference type="InterPro" id="IPR011761">
    <property type="entry name" value="ATP-grasp"/>
</dbReference>
<evidence type="ECO:0000256" key="8">
    <source>
        <dbReference type="ARBA" id="ARBA00022598"/>
    </source>
</evidence>
<dbReference type="NCBIfam" id="TIGR01205">
    <property type="entry name" value="D_ala_D_alaTIGR"/>
    <property type="match status" value="1"/>
</dbReference>